<dbReference type="AlphaFoldDB" id="A0AAW0MNZ2"/>
<dbReference type="Proteomes" id="UP001460270">
    <property type="component" value="Unassembled WGS sequence"/>
</dbReference>
<reference evidence="3" key="1">
    <citation type="submission" date="2024-04" db="EMBL/GenBank/DDBJ databases">
        <title>Salinicola lusitanus LLJ914,a marine bacterium isolated from the Okinawa Trough.</title>
        <authorList>
            <person name="Li J."/>
        </authorList>
    </citation>
    <scope>NUCLEOTIDE SEQUENCE [LARGE SCALE GENOMIC DNA]</scope>
</reference>
<evidence type="ECO:0000256" key="1">
    <source>
        <dbReference type="SAM" id="MobiDB-lite"/>
    </source>
</evidence>
<dbReference type="EMBL" id="JBBPFD010000516">
    <property type="protein sequence ID" value="KAK7878426.1"/>
    <property type="molecule type" value="Genomic_DNA"/>
</dbReference>
<comment type="caution">
    <text evidence="2">The sequence shown here is derived from an EMBL/GenBank/DDBJ whole genome shotgun (WGS) entry which is preliminary data.</text>
</comment>
<evidence type="ECO:0000313" key="2">
    <source>
        <dbReference type="EMBL" id="KAK7878426.1"/>
    </source>
</evidence>
<name>A0AAW0MNZ2_9GOBI</name>
<dbReference type="InterPro" id="IPR011989">
    <property type="entry name" value="ARM-like"/>
</dbReference>
<accession>A0AAW0MNZ2</accession>
<evidence type="ECO:0000313" key="3">
    <source>
        <dbReference type="Proteomes" id="UP001460270"/>
    </source>
</evidence>
<sequence>RRGGRRERRPDPGPASGSLRRGSAGPGDAEDVGTRTQTGLEIVERILDPEKSPGLEQDQSDMDRLVDTVVCSWVNSTNFKVVLLGMDILSPLSFSLSSLSLRGSSGDGHSLCSGHSAAGSLQDSSGHSSAQPHHRLGDAKDQVRDQDQALLLKIMDQAANPQFVWERMMGGFKHKNSRTREGLCLLPHRHAQCVSDSSSSPQTPPFRLRLLPLPMRLLPPKLTL</sequence>
<organism evidence="2 3">
    <name type="scientific">Mugilogobius chulae</name>
    <name type="common">yellowstripe goby</name>
    <dbReference type="NCBI Taxonomy" id="88201"/>
    <lineage>
        <taxon>Eukaryota</taxon>
        <taxon>Metazoa</taxon>
        <taxon>Chordata</taxon>
        <taxon>Craniata</taxon>
        <taxon>Vertebrata</taxon>
        <taxon>Euteleostomi</taxon>
        <taxon>Actinopterygii</taxon>
        <taxon>Neopterygii</taxon>
        <taxon>Teleostei</taxon>
        <taxon>Neoteleostei</taxon>
        <taxon>Acanthomorphata</taxon>
        <taxon>Gobiaria</taxon>
        <taxon>Gobiiformes</taxon>
        <taxon>Gobioidei</taxon>
        <taxon>Gobiidae</taxon>
        <taxon>Gobionellinae</taxon>
        <taxon>Mugilogobius</taxon>
    </lineage>
</organism>
<keyword evidence="3" id="KW-1185">Reference proteome</keyword>
<feature type="region of interest" description="Disordered" evidence="1">
    <location>
        <begin position="1"/>
        <end position="38"/>
    </location>
</feature>
<gene>
    <name evidence="2" type="ORF">WMY93_034328</name>
</gene>
<feature type="compositionally biased region" description="Polar residues" evidence="1">
    <location>
        <begin position="119"/>
        <end position="131"/>
    </location>
</feature>
<feature type="non-terminal residue" evidence="2">
    <location>
        <position position="1"/>
    </location>
</feature>
<feature type="region of interest" description="Disordered" evidence="1">
    <location>
        <begin position="105"/>
        <end position="142"/>
    </location>
</feature>
<protein>
    <submittedName>
        <fullName evidence="2">Uncharacterized protein</fullName>
    </submittedName>
</protein>
<proteinExistence type="predicted"/>
<dbReference type="Gene3D" id="1.25.10.10">
    <property type="entry name" value="Leucine-rich Repeat Variant"/>
    <property type="match status" value="1"/>
</dbReference>